<name>A0A1Q9DNS8_SYMMI</name>
<feature type="chain" id="PRO_5012028281" evidence="1">
    <location>
        <begin position="19"/>
        <end position="233"/>
    </location>
</feature>
<organism evidence="2 3">
    <name type="scientific">Symbiodinium microadriaticum</name>
    <name type="common">Dinoflagellate</name>
    <name type="synonym">Zooxanthella microadriatica</name>
    <dbReference type="NCBI Taxonomy" id="2951"/>
    <lineage>
        <taxon>Eukaryota</taxon>
        <taxon>Sar</taxon>
        <taxon>Alveolata</taxon>
        <taxon>Dinophyceae</taxon>
        <taxon>Suessiales</taxon>
        <taxon>Symbiodiniaceae</taxon>
        <taxon>Symbiodinium</taxon>
    </lineage>
</organism>
<accession>A0A1Q9DNS8</accession>
<proteinExistence type="predicted"/>
<dbReference type="OrthoDB" id="10387206at2759"/>
<comment type="caution">
    <text evidence="2">The sequence shown here is derived from an EMBL/GenBank/DDBJ whole genome shotgun (WGS) entry which is preliminary data.</text>
</comment>
<dbReference type="Proteomes" id="UP000186817">
    <property type="component" value="Unassembled WGS sequence"/>
</dbReference>
<evidence type="ECO:0000313" key="2">
    <source>
        <dbReference type="EMBL" id="OLP96815.1"/>
    </source>
</evidence>
<sequence>MWAARAAFLAAVVRLGCGFQPKESGHCLHWTKEVPQAGIGVEFAGSIEAAAADAPLLCRGASGPSLRRVGTRSRHHSWGFTDPDGVCRHADASGEVFGSVLFASPADACDVWWREVSEDVIPPTPELTMPLWEDGEALTTEAGDKLGLCRIAGAGQGGRPVLGTIVLEGPDMGICHFVTPSGEAKELVGGLFHVLQARPRGVAPKCAEGAVPADLLWRALVTNLAQGHVLKGL</sequence>
<keyword evidence="1" id="KW-0732">Signal</keyword>
<dbReference type="EMBL" id="LSRX01000454">
    <property type="protein sequence ID" value="OLP96815.1"/>
    <property type="molecule type" value="Genomic_DNA"/>
</dbReference>
<feature type="signal peptide" evidence="1">
    <location>
        <begin position="1"/>
        <end position="18"/>
    </location>
</feature>
<protein>
    <submittedName>
        <fullName evidence="2">Uncharacterized protein</fullName>
    </submittedName>
</protein>
<gene>
    <name evidence="2" type="ORF">AK812_SmicGene20905</name>
</gene>
<keyword evidence="3" id="KW-1185">Reference proteome</keyword>
<evidence type="ECO:0000313" key="3">
    <source>
        <dbReference type="Proteomes" id="UP000186817"/>
    </source>
</evidence>
<dbReference type="AlphaFoldDB" id="A0A1Q9DNS8"/>
<reference evidence="2 3" key="1">
    <citation type="submission" date="2016-02" db="EMBL/GenBank/DDBJ databases">
        <title>Genome analysis of coral dinoflagellate symbionts highlights evolutionary adaptations to a symbiotic lifestyle.</title>
        <authorList>
            <person name="Aranda M."/>
            <person name="Li Y."/>
            <person name="Liew Y.J."/>
            <person name="Baumgarten S."/>
            <person name="Simakov O."/>
            <person name="Wilson M."/>
            <person name="Piel J."/>
            <person name="Ashoor H."/>
            <person name="Bougouffa S."/>
            <person name="Bajic V.B."/>
            <person name="Ryu T."/>
            <person name="Ravasi T."/>
            <person name="Bayer T."/>
            <person name="Micklem G."/>
            <person name="Kim H."/>
            <person name="Bhak J."/>
            <person name="Lajeunesse T.C."/>
            <person name="Voolstra C.R."/>
        </authorList>
    </citation>
    <scope>NUCLEOTIDE SEQUENCE [LARGE SCALE GENOMIC DNA]</scope>
    <source>
        <strain evidence="2 3">CCMP2467</strain>
    </source>
</reference>
<evidence type="ECO:0000256" key="1">
    <source>
        <dbReference type="SAM" id="SignalP"/>
    </source>
</evidence>